<dbReference type="EMBL" id="PQAP01000110">
    <property type="protein sequence ID" value="PWB71569.1"/>
    <property type="molecule type" value="Genomic_DNA"/>
</dbReference>
<evidence type="ECO:0000313" key="6">
    <source>
        <dbReference type="Proteomes" id="UP000250918"/>
    </source>
</evidence>
<dbReference type="PRINTS" id="PR00033">
    <property type="entry name" value="HTHASNC"/>
</dbReference>
<dbReference type="CDD" id="cd00090">
    <property type="entry name" value="HTH_ARSR"/>
    <property type="match status" value="1"/>
</dbReference>
<dbReference type="InterPro" id="IPR011991">
    <property type="entry name" value="ArsR-like_HTH"/>
</dbReference>
<name>A0A855WZV2_9BACT</name>
<dbReference type="InterPro" id="IPR011008">
    <property type="entry name" value="Dimeric_a/b-barrel"/>
</dbReference>
<dbReference type="PROSITE" id="PS50956">
    <property type="entry name" value="HTH_ASNC_2"/>
    <property type="match status" value="1"/>
</dbReference>
<dbReference type="InterPro" id="IPR019888">
    <property type="entry name" value="Tscrpt_reg_AsnC-like"/>
</dbReference>
<dbReference type="SUPFAM" id="SSF54909">
    <property type="entry name" value="Dimeric alpha+beta barrel"/>
    <property type="match status" value="1"/>
</dbReference>
<dbReference type="InterPro" id="IPR036388">
    <property type="entry name" value="WH-like_DNA-bd_sf"/>
</dbReference>
<accession>A0A855WZV2</accession>
<dbReference type="InterPro" id="IPR000485">
    <property type="entry name" value="AsnC-type_HTH_dom"/>
</dbReference>
<evidence type="ECO:0000313" key="5">
    <source>
        <dbReference type="EMBL" id="PWB71569.1"/>
    </source>
</evidence>
<evidence type="ECO:0000256" key="1">
    <source>
        <dbReference type="ARBA" id="ARBA00023015"/>
    </source>
</evidence>
<dbReference type="Proteomes" id="UP000250918">
    <property type="component" value="Unassembled WGS sequence"/>
</dbReference>
<dbReference type="Gene3D" id="1.10.10.10">
    <property type="entry name" value="Winged helix-like DNA-binding domain superfamily/Winged helix DNA-binding domain"/>
    <property type="match status" value="1"/>
</dbReference>
<dbReference type="SUPFAM" id="SSF46785">
    <property type="entry name" value="Winged helix' DNA-binding domain"/>
    <property type="match status" value="1"/>
</dbReference>
<dbReference type="InterPro" id="IPR036390">
    <property type="entry name" value="WH_DNA-bd_sf"/>
</dbReference>
<dbReference type="PANTHER" id="PTHR30154:SF34">
    <property type="entry name" value="TRANSCRIPTIONAL REGULATOR AZLB"/>
    <property type="match status" value="1"/>
</dbReference>
<dbReference type="Pfam" id="PF13412">
    <property type="entry name" value="HTH_24"/>
    <property type="match status" value="1"/>
</dbReference>
<dbReference type="InterPro" id="IPR019887">
    <property type="entry name" value="Tscrpt_reg_AsnC/Lrp_C"/>
</dbReference>
<dbReference type="GO" id="GO:0043200">
    <property type="term" value="P:response to amino acid"/>
    <property type="evidence" value="ECO:0007669"/>
    <property type="project" value="TreeGrafter"/>
</dbReference>
<dbReference type="AlphaFoldDB" id="A0A855WZV2"/>
<reference evidence="5 6" key="1">
    <citation type="journal article" date="2018" name="ISME J.">
        <title>A methanotrophic archaeon couples anaerobic oxidation of methane to Fe(III) reduction.</title>
        <authorList>
            <person name="Cai C."/>
            <person name="Leu A.O."/>
            <person name="Xie G.J."/>
            <person name="Guo J."/>
            <person name="Feng Y."/>
            <person name="Zhao J.X."/>
            <person name="Tyson G.W."/>
            <person name="Yuan Z."/>
            <person name="Hu S."/>
        </authorList>
    </citation>
    <scope>NUCLEOTIDE SEQUENCE [LARGE SCALE GENOMIC DNA]</scope>
    <source>
        <strain evidence="5">FeB_12</strain>
    </source>
</reference>
<comment type="caution">
    <text evidence="5">The sequence shown here is derived from an EMBL/GenBank/DDBJ whole genome shotgun (WGS) entry which is preliminary data.</text>
</comment>
<evidence type="ECO:0000256" key="2">
    <source>
        <dbReference type="ARBA" id="ARBA00023125"/>
    </source>
</evidence>
<keyword evidence="1" id="KW-0805">Transcription regulation</keyword>
<dbReference type="GO" id="GO:0005829">
    <property type="term" value="C:cytosol"/>
    <property type="evidence" value="ECO:0007669"/>
    <property type="project" value="TreeGrafter"/>
</dbReference>
<dbReference type="Pfam" id="PF01037">
    <property type="entry name" value="AsnC_trans_reg"/>
    <property type="match status" value="1"/>
</dbReference>
<evidence type="ECO:0000259" key="4">
    <source>
        <dbReference type="PROSITE" id="PS50956"/>
    </source>
</evidence>
<protein>
    <submittedName>
        <fullName evidence="5">Lrp/AsnC family transcriptional regulator</fullName>
    </submittedName>
</protein>
<keyword evidence="3" id="KW-0804">Transcription</keyword>
<gene>
    <name evidence="5" type="ORF">C3F09_07725</name>
</gene>
<keyword evidence="2" id="KW-0238">DNA-binding</keyword>
<organism evidence="5 6">
    <name type="scientific">candidate division GN15 bacterium</name>
    <dbReference type="NCBI Taxonomy" id="2072418"/>
    <lineage>
        <taxon>Bacteria</taxon>
        <taxon>candidate division GN15</taxon>
    </lineage>
</organism>
<dbReference type="SMART" id="SM00344">
    <property type="entry name" value="HTH_ASNC"/>
    <property type="match status" value="1"/>
</dbReference>
<feature type="domain" description="HTH asnC-type" evidence="4">
    <location>
        <begin position="2"/>
        <end position="63"/>
    </location>
</feature>
<dbReference type="PANTHER" id="PTHR30154">
    <property type="entry name" value="LEUCINE-RESPONSIVE REGULATORY PROTEIN"/>
    <property type="match status" value="1"/>
</dbReference>
<dbReference type="GO" id="GO:0043565">
    <property type="term" value="F:sequence-specific DNA binding"/>
    <property type="evidence" value="ECO:0007669"/>
    <property type="project" value="InterPro"/>
</dbReference>
<dbReference type="Gene3D" id="3.30.70.920">
    <property type="match status" value="1"/>
</dbReference>
<proteinExistence type="predicted"/>
<evidence type="ECO:0000256" key="3">
    <source>
        <dbReference type="ARBA" id="ARBA00023163"/>
    </source>
</evidence>
<sequence>MLDAIDRQILRILQQDARTPNNEIAKQVGIVPSATSERIRKLVEKGIISGYDGRLNPQALGYDLVAFIYVRTDEPVNTRGAGEELAAISEVQEVHNVAGEDCYLVKVRVKDTEALGRFLREKIGAIKSVRNTRTTIALETFKETLGVPVDDVDHKQ</sequence>